<evidence type="ECO:0000313" key="2">
    <source>
        <dbReference type="Proteomes" id="UP000644756"/>
    </source>
</evidence>
<sequence>MELTQTVKLVNSINKWIKCRKITQTRRKLLLLSHLCTNLSTYPVFNVDKVSKSTVDNDFKIYEVGDIIFNN</sequence>
<reference evidence="1" key="1">
    <citation type="journal article" date="2014" name="Int. J. Syst. Evol. Microbiol.">
        <title>Complete genome sequence of Corynebacterium casei LMG S-19264T (=DSM 44701T), isolated from a smear-ripened cheese.</title>
        <authorList>
            <consortium name="US DOE Joint Genome Institute (JGI-PGF)"/>
            <person name="Walter F."/>
            <person name="Albersmeier A."/>
            <person name="Kalinowski J."/>
            <person name="Ruckert C."/>
        </authorList>
    </citation>
    <scope>NUCLEOTIDE SEQUENCE</scope>
    <source>
        <strain evidence="1">CGMCC 1.12987</strain>
    </source>
</reference>
<name>A0A917G3S4_9BACL</name>
<proteinExistence type="predicted"/>
<accession>A0A917G3S4</accession>
<comment type="caution">
    <text evidence="1">The sequence shown here is derived from an EMBL/GenBank/DDBJ whole genome shotgun (WGS) entry which is preliminary data.</text>
</comment>
<protein>
    <submittedName>
        <fullName evidence="1">Uncharacterized protein</fullName>
    </submittedName>
</protein>
<dbReference type="EMBL" id="BMGR01000017">
    <property type="protein sequence ID" value="GGG21374.1"/>
    <property type="molecule type" value="Genomic_DNA"/>
</dbReference>
<gene>
    <name evidence="1" type="ORF">GCM10010916_42610</name>
</gene>
<keyword evidence="2" id="KW-1185">Reference proteome</keyword>
<dbReference type="AlphaFoldDB" id="A0A917G3S4"/>
<evidence type="ECO:0000313" key="1">
    <source>
        <dbReference type="EMBL" id="GGG21374.1"/>
    </source>
</evidence>
<reference evidence="1" key="2">
    <citation type="submission" date="2020-09" db="EMBL/GenBank/DDBJ databases">
        <authorList>
            <person name="Sun Q."/>
            <person name="Zhou Y."/>
        </authorList>
    </citation>
    <scope>NUCLEOTIDE SEQUENCE</scope>
    <source>
        <strain evidence="1">CGMCC 1.12987</strain>
    </source>
</reference>
<dbReference type="Proteomes" id="UP000644756">
    <property type="component" value="Unassembled WGS sequence"/>
</dbReference>
<organism evidence="1 2">
    <name type="scientific">Paenibacillus abyssi</name>
    <dbReference type="NCBI Taxonomy" id="1340531"/>
    <lineage>
        <taxon>Bacteria</taxon>
        <taxon>Bacillati</taxon>
        <taxon>Bacillota</taxon>
        <taxon>Bacilli</taxon>
        <taxon>Bacillales</taxon>
        <taxon>Paenibacillaceae</taxon>
        <taxon>Paenibacillus</taxon>
    </lineage>
</organism>